<accession>A0ABS8C1W4</accession>
<name>A0ABS8C1W4_9ALTE</name>
<dbReference type="Pfam" id="PF10052">
    <property type="entry name" value="DUF2288"/>
    <property type="match status" value="1"/>
</dbReference>
<reference evidence="1 2" key="1">
    <citation type="submission" date="2021-10" db="EMBL/GenBank/DDBJ databases">
        <title>Alishewanella koreense sp. nov. isolated from seawater of southwestern coast in South Korea and the proposal for the reclassification of Rheinheimera perlucida and Rheinheimera tuosuensis as Arsukibacterium perlucida and Arsukibacterium tuosuensis.</title>
        <authorList>
            <person name="Kim K.H."/>
            <person name="Ruan W."/>
            <person name="Kim K.R."/>
            <person name="Baek J.H."/>
            <person name="Jeon C.O."/>
        </authorList>
    </citation>
    <scope>NUCLEOTIDE SEQUENCE [LARGE SCALE GENOMIC DNA]</scope>
    <source>
        <strain evidence="1 2">16-MA</strain>
    </source>
</reference>
<gene>
    <name evidence="1" type="ORF">JAO78_005770</name>
</gene>
<dbReference type="EMBL" id="JAEINI020000003">
    <property type="protein sequence ID" value="MCB5226317.1"/>
    <property type="molecule type" value="Genomic_DNA"/>
</dbReference>
<dbReference type="InterPro" id="IPR018741">
    <property type="entry name" value="DUF2288"/>
</dbReference>
<evidence type="ECO:0000313" key="1">
    <source>
        <dbReference type="EMBL" id="MCB5226317.1"/>
    </source>
</evidence>
<dbReference type="Proteomes" id="UP000633814">
    <property type="component" value="Unassembled WGS sequence"/>
</dbReference>
<dbReference type="RefSeq" id="WP_226750415.1">
    <property type="nucleotide sequence ID" value="NZ_JAEINI020000003.1"/>
</dbReference>
<proteinExistence type="predicted"/>
<sequence>MTAITPPDAHLVEEAEDPTLIRAKIIAETARISWLELQKFYAAGNVISVEPVADLIEVAFAFSQDNKAQVADWLSQGSIRRTTEQQAQQWYQAKTELWAVVISPWILVQDKPLTEQLN</sequence>
<protein>
    <submittedName>
        <fullName evidence="1">DUF2288 domain-containing protein</fullName>
    </submittedName>
</protein>
<keyword evidence="2" id="KW-1185">Reference proteome</keyword>
<comment type="caution">
    <text evidence="1">The sequence shown here is derived from an EMBL/GenBank/DDBJ whole genome shotgun (WGS) entry which is preliminary data.</text>
</comment>
<organism evidence="1 2">
    <name type="scientific">Alishewanella maricola</name>
    <dbReference type="NCBI Taxonomy" id="2795740"/>
    <lineage>
        <taxon>Bacteria</taxon>
        <taxon>Pseudomonadati</taxon>
        <taxon>Pseudomonadota</taxon>
        <taxon>Gammaproteobacteria</taxon>
        <taxon>Alteromonadales</taxon>
        <taxon>Alteromonadaceae</taxon>
        <taxon>Alishewanella</taxon>
    </lineage>
</organism>
<evidence type="ECO:0000313" key="2">
    <source>
        <dbReference type="Proteomes" id="UP000633814"/>
    </source>
</evidence>